<sequence length="117" mass="12153">MGCKGGASKAGVEHVAKADKDLETKATVAAEVVAVGELEEVRMELVVRVVVVTLATGKVEAMEMEMEVLAAEAQVGVVEGLAQDVLEEVTEVSVALEKVVVPTVVLLARLLGRTGKA</sequence>
<accession>A0AB34KAQ2</accession>
<reference evidence="1 2" key="1">
    <citation type="journal article" date="2024" name="Science">
        <title>Giant polyketide synthase enzymes in the biosynthesis of giant marine polyether toxins.</title>
        <authorList>
            <person name="Fallon T.R."/>
            <person name="Shende V.V."/>
            <person name="Wierzbicki I.H."/>
            <person name="Pendleton A.L."/>
            <person name="Watervoot N.F."/>
            <person name="Auber R.P."/>
            <person name="Gonzalez D.J."/>
            <person name="Wisecaver J.H."/>
            <person name="Moore B.S."/>
        </authorList>
    </citation>
    <scope>NUCLEOTIDE SEQUENCE [LARGE SCALE GENOMIC DNA]</scope>
    <source>
        <strain evidence="1 2">12B1</strain>
    </source>
</reference>
<comment type="caution">
    <text evidence="1">The sequence shown here is derived from an EMBL/GenBank/DDBJ whole genome shotgun (WGS) entry which is preliminary data.</text>
</comment>
<dbReference type="AlphaFoldDB" id="A0AB34KAQ2"/>
<proteinExistence type="predicted"/>
<evidence type="ECO:0000313" key="2">
    <source>
        <dbReference type="Proteomes" id="UP001515480"/>
    </source>
</evidence>
<evidence type="ECO:0000313" key="1">
    <source>
        <dbReference type="EMBL" id="KAL1529720.1"/>
    </source>
</evidence>
<protein>
    <submittedName>
        <fullName evidence="1">Uncharacterized protein</fullName>
    </submittedName>
</protein>
<name>A0AB34KAQ2_PRYPA</name>
<gene>
    <name evidence="1" type="ORF">AB1Y20_000657</name>
</gene>
<dbReference type="EMBL" id="JBGBPQ010000001">
    <property type="protein sequence ID" value="KAL1529720.1"/>
    <property type="molecule type" value="Genomic_DNA"/>
</dbReference>
<keyword evidence="2" id="KW-1185">Reference proteome</keyword>
<organism evidence="1 2">
    <name type="scientific">Prymnesium parvum</name>
    <name type="common">Toxic golden alga</name>
    <dbReference type="NCBI Taxonomy" id="97485"/>
    <lineage>
        <taxon>Eukaryota</taxon>
        <taxon>Haptista</taxon>
        <taxon>Haptophyta</taxon>
        <taxon>Prymnesiophyceae</taxon>
        <taxon>Prymnesiales</taxon>
        <taxon>Prymnesiaceae</taxon>
        <taxon>Prymnesium</taxon>
    </lineage>
</organism>
<dbReference type="Proteomes" id="UP001515480">
    <property type="component" value="Unassembled WGS sequence"/>
</dbReference>